<dbReference type="InterPro" id="IPR051053">
    <property type="entry name" value="ECH/Chromodomain_protein"/>
</dbReference>
<feature type="region of interest" description="Disordered" evidence="1">
    <location>
        <begin position="437"/>
        <end position="570"/>
    </location>
</feature>
<proteinExistence type="predicted"/>
<feature type="compositionally biased region" description="Basic and acidic residues" evidence="1">
    <location>
        <begin position="118"/>
        <end position="149"/>
    </location>
</feature>
<feature type="compositionally biased region" description="Basic and acidic residues" evidence="1">
    <location>
        <begin position="706"/>
        <end position="728"/>
    </location>
</feature>
<feature type="region of interest" description="Disordered" evidence="1">
    <location>
        <begin position="1"/>
        <end position="23"/>
    </location>
</feature>
<feature type="compositionally biased region" description="Basic and acidic residues" evidence="1">
    <location>
        <begin position="308"/>
        <end position="329"/>
    </location>
</feature>
<feature type="region of interest" description="Disordered" evidence="1">
    <location>
        <begin position="690"/>
        <end position="795"/>
    </location>
</feature>
<dbReference type="OrthoDB" id="6357915at2759"/>
<evidence type="ECO:0000313" key="3">
    <source>
        <dbReference type="RefSeq" id="XP_011305894.1"/>
    </source>
</evidence>
<feature type="compositionally biased region" description="Polar residues" evidence="1">
    <location>
        <begin position="841"/>
        <end position="851"/>
    </location>
</feature>
<feature type="region of interest" description="Disordered" evidence="1">
    <location>
        <begin position="53"/>
        <end position="422"/>
    </location>
</feature>
<dbReference type="PANTHER" id="PTHR43684">
    <property type="match status" value="1"/>
</dbReference>
<feature type="compositionally biased region" description="Basic and acidic residues" evidence="1">
    <location>
        <begin position="560"/>
        <end position="570"/>
    </location>
</feature>
<dbReference type="AlphaFoldDB" id="A0A9R1U2I1"/>
<feature type="region of interest" description="Disordered" evidence="1">
    <location>
        <begin position="841"/>
        <end position="864"/>
    </location>
</feature>
<dbReference type="InterPro" id="IPR014748">
    <property type="entry name" value="Enoyl-CoA_hydra_C"/>
</dbReference>
<dbReference type="Gene3D" id="3.90.226.10">
    <property type="entry name" value="2-enoyl-CoA Hydratase, Chain A, domain 1"/>
    <property type="match status" value="1"/>
</dbReference>
<feature type="compositionally biased region" description="Basic and acidic residues" evidence="1">
    <location>
        <begin position="197"/>
        <end position="210"/>
    </location>
</feature>
<dbReference type="GeneID" id="105268228"/>
<dbReference type="Gene3D" id="1.10.12.10">
    <property type="entry name" value="Lyase 2-enoyl-coa Hydratase, Chain A, domain 2"/>
    <property type="match status" value="1"/>
</dbReference>
<dbReference type="InterPro" id="IPR029045">
    <property type="entry name" value="ClpP/crotonase-like_dom_sf"/>
</dbReference>
<evidence type="ECO:0000313" key="2">
    <source>
        <dbReference type="Proteomes" id="UP000694866"/>
    </source>
</evidence>
<feature type="compositionally biased region" description="Basic and acidic residues" evidence="1">
    <location>
        <begin position="90"/>
        <end position="104"/>
    </location>
</feature>
<accession>A0A9R1U2I1</accession>
<reference evidence="3" key="1">
    <citation type="submission" date="2025-08" db="UniProtKB">
        <authorList>
            <consortium name="RefSeq"/>
        </authorList>
    </citation>
    <scope>IDENTIFICATION</scope>
    <source>
        <strain evidence="3">USDA-PBARC FA_bdor</strain>
        <tissue evidence="3">Whole organism</tissue>
    </source>
</reference>
<dbReference type="PANTHER" id="PTHR43684:SF11">
    <property type="entry name" value="CHROMO DOMAIN-CONTAINING PROTEIN"/>
    <property type="match status" value="1"/>
</dbReference>
<dbReference type="Proteomes" id="UP000694866">
    <property type="component" value="Unplaced"/>
</dbReference>
<dbReference type="Pfam" id="PF00378">
    <property type="entry name" value="ECH_1"/>
    <property type="match status" value="1"/>
</dbReference>
<protein>
    <submittedName>
        <fullName evidence="3">Titin</fullName>
    </submittedName>
</protein>
<dbReference type="KEGG" id="fas:105268228"/>
<feature type="compositionally biased region" description="Basic and acidic residues" evidence="1">
    <location>
        <begin position="465"/>
        <end position="474"/>
    </location>
</feature>
<feature type="compositionally biased region" description="Basic and acidic residues" evidence="1">
    <location>
        <begin position="481"/>
        <end position="491"/>
    </location>
</feature>
<name>A0A9R1U2I1_9HYME</name>
<feature type="compositionally biased region" description="Basic and acidic residues" evidence="1">
    <location>
        <begin position="356"/>
        <end position="375"/>
    </location>
</feature>
<feature type="compositionally biased region" description="Basic and acidic residues" evidence="1">
    <location>
        <begin position="757"/>
        <end position="769"/>
    </location>
</feature>
<feature type="compositionally biased region" description="Basic and acidic residues" evidence="1">
    <location>
        <begin position="278"/>
        <end position="290"/>
    </location>
</feature>
<gene>
    <name evidence="3" type="primary">LOC105268228</name>
</gene>
<feature type="compositionally biased region" description="Low complexity" evidence="1">
    <location>
        <begin position="693"/>
        <end position="705"/>
    </location>
</feature>
<dbReference type="InterPro" id="IPR001753">
    <property type="entry name" value="Enoyl-CoA_hydra/iso"/>
</dbReference>
<evidence type="ECO:0000256" key="1">
    <source>
        <dbReference type="SAM" id="MobiDB-lite"/>
    </source>
</evidence>
<keyword evidence="2" id="KW-1185">Reference proteome</keyword>
<feature type="compositionally biased region" description="Low complexity" evidence="1">
    <location>
        <begin position="164"/>
        <end position="183"/>
    </location>
</feature>
<feature type="region of interest" description="Disordered" evidence="1">
    <location>
        <begin position="636"/>
        <end position="674"/>
    </location>
</feature>
<feature type="compositionally biased region" description="Basic and acidic residues" evidence="1">
    <location>
        <begin position="53"/>
        <end position="65"/>
    </location>
</feature>
<sequence>MSKEEMNNPVVAEAGAFGNDSKSDLEVIKNDSKSSDSEVVKNDSQSSILGVIKKDSESYDSEIKTNDSNSSAPGIIKKDSQSSDSGVIKNDSEKSNPELIKKEITNWTGIQDIVEENNLDKSEPLKTENGKNVKNEKLVDENSHEEMDQKGSTPEKSSEKTPESMETVPEPVPETTTKSESSPGKNPPENVQTLLPKSEESPEDPSKSRGTEQASDPEDKETIHLIEETIVIPEVQEPEKTEETIEYNVIEYAEPSLTPPDSSPTLDRQNGPSSPPEPKSEGPEVKKRSVIEVIYDDWSDGNVEEEEIASKVEDPVEDQLKCLLDEKSSRSPKTRTSSSKAQSVTPPEASESPEGSVKREETKESPHEPSSDSKDLLAILEGDVDPEWTNLKPPTLTVEPKSENQTSEVKEIETNSPPKLDPLVERQLALKQLLELPMTSKKSRISPRKSPVVPKQILDEDETIEEFKIDETRSGRKRKPTEKAREHEITAKRQKVKPVKTPMKKSENPSSPGPQDTDIEEAETPRKTQRDSKLVKPVPVAKKIVRKVPKMQSSGKSSRKSPEGAVKRKKSVNEIDRLLQDEGVVNLLYDVEQPGKRRLVPVTKSQAKVMDIQKVQRELKIRTKLVKNAVLRLRTSAAPGPKAPRAKRISAGSVPMEEEPLITPSKTPPGEFLFPAKIRNAADASIIVRRHSSSSFSSASGSPRVSVDDRSSLEERGHGKRRDQEKRKESKKKKSVEKVENEVPQKIVKKSSPGKSKPIDRKKMPKPKDEEIDDEKNVRTNGTAGKIPKVKKTQRSKVTFAKHDLEEKSEDDLLEGLNETQDEEDELSACLAEAVTALASESSNRGKNSVLNRKGKTKDQRKEGKTVFSNKEINVQRHGNLVQLILTPSTTSKIRNGITLPMMQEFKEVLSILKKDDDCRIVLLTSTGSSFCEGLDLESLLEGDKDLRRANAQLLADGVKDFIKSLATFNKPIVAGVQGSAVGLGVTMLPLFDLVIASDKASFSTPYGKLGQIAEGAAVFTLSHVLGTAVTSELLLGGRTLTANEALRAGLVTRVLWPDRFHVELLPSLRAMSEQSSQSMEATKALLRHSLRSKLSAALESESYLLVQHWCSTECQNAIRAYMDEKVQ</sequence>
<dbReference type="RefSeq" id="XP_011305894.1">
    <property type="nucleotide sequence ID" value="XM_011307592.1"/>
</dbReference>
<feature type="compositionally biased region" description="Basic and acidic residues" evidence="1">
    <location>
        <begin position="523"/>
        <end position="534"/>
    </location>
</feature>
<organism evidence="2 3">
    <name type="scientific">Fopius arisanus</name>
    <dbReference type="NCBI Taxonomy" id="64838"/>
    <lineage>
        <taxon>Eukaryota</taxon>
        <taxon>Metazoa</taxon>
        <taxon>Ecdysozoa</taxon>
        <taxon>Arthropoda</taxon>
        <taxon>Hexapoda</taxon>
        <taxon>Insecta</taxon>
        <taxon>Pterygota</taxon>
        <taxon>Neoptera</taxon>
        <taxon>Endopterygota</taxon>
        <taxon>Hymenoptera</taxon>
        <taxon>Apocrita</taxon>
        <taxon>Ichneumonoidea</taxon>
        <taxon>Braconidae</taxon>
        <taxon>Opiinae</taxon>
        <taxon>Fopius</taxon>
    </lineage>
</organism>
<feature type="compositionally biased region" description="Acidic residues" evidence="1">
    <location>
        <begin position="294"/>
        <end position="307"/>
    </location>
</feature>
<dbReference type="CDD" id="cd06558">
    <property type="entry name" value="crotonase-like"/>
    <property type="match status" value="1"/>
</dbReference>
<dbReference type="SUPFAM" id="SSF52096">
    <property type="entry name" value="ClpP/crotonase"/>
    <property type="match status" value="1"/>
</dbReference>